<comment type="caution">
    <text evidence="1">The sequence shown here is derived from an EMBL/GenBank/DDBJ whole genome shotgun (WGS) entry which is preliminary data.</text>
</comment>
<organism evidence="1 2">
    <name type="scientific">Heliophilum fasciatum</name>
    <dbReference type="NCBI Taxonomy" id="35700"/>
    <lineage>
        <taxon>Bacteria</taxon>
        <taxon>Bacillati</taxon>
        <taxon>Bacillota</taxon>
        <taxon>Clostridia</taxon>
        <taxon>Eubacteriales</taxon>
        <taxon>Heliobacteriaceae</taxon>
        <taxon>Heliophilum</taxon>
    </lineage>
</organism>
<dbReference type="Pfam" id="PF14276">
    <property type="entry name" value="DUF4363"/>
    <property type="match status" value="1"/>
</dbReference>
<reference evidence="1 2" key="1">
    <citation type="submission" date="2019-03" db="EMBL/GenBank/DDBJ databases">
        <title>Genomic Encyclopedia of Type Strains, Phase IV (KMG-IV): sequencing the most valuable type-strain genomes for metagenomic binning, comparative biology and taxonomic classification.</title>
        <authorList>
            <person name="Goeker M."/>
        </authorList>
    </citation>
    <scope>NUCLEOTIDE SEQUENCE [LARGE SCALE GENOMIC DNA]</scope>
    <source>
        <strain evidence="1 2">DSM 11170</strain>
    </source>
</reference>
<dbReference type="OrthoDB" id="3034917at2"/>
<dbReference type="RefSeq" id="WP_131920925.1">
    <property type="nucleotide sequence ID" value="NZ_JAOQNU010000043.1"/>
</dbReference>
<evidence type="ECO:0000313" key="1">
    <source>
        <dbReference type="EMBL" id="TCP60095.1"/>
    </source>
</evidence>
<dbReference type="EMBL" id="SLXT01000042">
    <property type="protein sequence ID" value="TCP60095.1"/>
    <property type="molecule type" value="Genomic_DNA"/>
</dbReference>
<dbReference type="InterPro" id="IPR025373">
    <property type="entry name" value="DUF4363"/>
</dbReference>
<proteinExistence type="predicted"/>
<accession>A0A4R2RLK0</accession>
<dbReference type="Proteomes" id="UP000294813">
    <property type="component" value="Unassembled WGS sequence"/>
</dbReference>
<gene>
    <name evidence="1" type="ORF">EDD73_14211</name>
</gene>
<evidence type="ECO:0000313" key="2">
    <source>
        <dbReference type="Proteomes" id="UP000294813"/>
    </source>
</evidence>
<dbReference type="AlphaFoldDB" id="A0A4R2RLK0"/>
<sequence length="126" mass="14560">MRLLIGLLIAFIATVGLGIWVDHRLDSDTEALLQHVEQIHQEVEQDQWQSASTDTSDLQEKWSTQAKWWNMVMLHQEIDNIEFALARVQEYVASQNRALSLGQLSELRLMLKHIPEKEAISLKNIL</sequence>
<name>A0A4R2RLK0_9FIRM</name>
<protein>
    <submittedName>
        <fullName evidence="1">Uncharacterized protein DUF4363</fullName>
    </submittedName>
</protein>
<keyword evidence="2" id="KW-1185">Reference proteome</keyword>